<gene>
    <name evidence="1" type="ORF">COV49_00985</name>
</gene>
<reference evidence="1 2" key="1">
    <citation type="submission" date="2017-09" db="EMBL/GenBank/DDBJ databases">
        <title>Depth-based differentiation of microbial function through sediment-hosted aquifers and enrichment of novel symbionts in the deep terrestrial subsurface.</title>
        <authorList>
            <person name="Probst A.J."/>
            <person name="Ladd B."/>
            <person name="Jarett J.K."/>
            <person name="Geller-Mcgrath D.E."/>
            <person name="Sieber C.M."/>
            <person name="Emerson J.B."/>
            <person name="Anantharaman K."/>
            <person name="Thomas B.C."/>
            <person name="Malmstrom R."/>
            <person name="Stieglmeier M."/>
            <person name="Klingl A."/>
            <person name="Woyke T."/>
            <person name="Ryan C.M."/>
            <person name="Banfield J.F."/>
        </authorList>
    </citation>
    <scope>NUCLEOTIDE SEQUENCE [LARGE SCALE GENOMIC DNA]</scope>
    <source>
        <strain evidence="1">CG11_big_fil_rev_8_21_14_0_20_39_10</strain>
    </source>
</reference>
<evidence type="ECO:0000313" key="2">
    <source>
        <dbReference type="Proteomes" id="UP000230869"/>
    </source>
</evidence>
<proteinExistence type="predicted"/>
<organism evidence="1 2">
    <name type="scientific">Candidatus Falkowbacteria bacterium CG11_big_fil_rev_8_21_14_0_20_39_10</name>
    <dbReference type="NCBI Taxonomy" id="1974570"/>
    <lineage>
        <taxon>Bacteria</taxon>
        <taxon>Candidatus Falkowiibacteriota</taxon>
    </lineage>
</organism>
<dbReference type="Proteomes" id="UP000230869">
    <property type="component" value="Unassembled WGS sequence"/>
</dbReference>
<comment type="caution">
    <text evidence="1">The sequence shown here is derived from an EMBL/GenBank/DDBJ whole genome shotgun (WGS) entry which is preliminary data.</text>
</comment>
<dbReference type="PROSITE" id="PS51257">
    <property type="entry name" value="PROKAR_LIPOPROTEIN"/>
    <property type="match status" value="1"/>
</dbReference>
<accession>A0A2M6K9Q1</accession>
<sequence length="428" mass="46404">MKKIYCLVLILFFVFSSAGCRLKKVNSSQFNLKQGKLSISSVPLAQQNVFGGASNVLSASIIFSADNSDVDIPINNIKLSGYVSAYYGTDALTKNKVMTPEGVLKVKDLVSAIRIYERAPDGTLTQLGAAKVFNSNGEAIFRSLAWIIPKKSSKTLLVMADIASGISTILNYDEDDVARVTVDIVDVSRDILIRPAKNTSFIVTGDYPNKANTPNGPQITIRAIGEIILEDDDKPLSGLVVAGSKEIDFGQKKFKALYEDFIIRKLRVSVSEGEAKNLSSALLAYFNSKGELITAVQEFNAGQADFTDLDIYVAKDKYTYVWIKANLKTIGEGAIAGTKISLSISATENFKAVGIDSMSNLTSVSTNNSTAGNAYIVMSKPTFATQPLNSYTIVSGVENVIYMFSITADSGADISFKQWPFQVIILDR</sequence>
<evidence type="ECO:0000313" key="1">
    <source>
        <dbReference type="EMBL" id="PIR13788.1"/>
    </source>
</evidence>
<dbReference type="AlphaFoldDB" id="A0A2M6K9Q1"/>
<name>A0A2M6K9Q1_9BACT</name>
<dbReference type="EMBL" id="PCWW01000018">
    <property type="protein sequence ID" value="PIR13788.1"/>
    <property type="molecule type" value="Genomic_DNA"/>
</dbReference>
<protein>
    <submittedName>
        <fullName evidence="1">Uncharacterized protein</fullName>
    </submittedName>
</protein>